<dbReference type="AlphaFoldDB" id="A0A917F3C6"/>
<evidence type="ECO:0000313" key="2">
    <source>
        <dbReference type="EMBL" id="GGF39103.1"/>
    </source>
</evidence>
<dbReference type="Gene3D" id="3.50.50.60">
    <property type="entry name" value="FAD/NAD(P)-binding domain"/>
    <property type="match status" value="1"/>
</dbReference>
<dbReference type="InterPro" id="IPR050407">
    <property type="entry name" value="Geranylgeranyl_reductase"/>
</dbReference>
<keyword evidence="3" id="KW-1185">Reference proteome</keyword>
<sequence>MVEPRGAAVDKACGEGLMPGAVAELLRLGVRPHGHPLTGITYKSAAHPTWRQAGHDFRAGPGVGMRRTELSTLLTERAASCGVRFRLARVESLVQDARGVTLSLASGNGDLPSTLRSEWVFGCDGLHSSIRGMLELDPPPAPKRSRRRFGLRQHFAVTPWSDHVEVYWSPRFELYVTPVGERMIGVALLGERGLDLAAAIAATPELAARLDGADAMTPVRGAGPLRQRVAQHARGRVLLIGDASGYVDALTGEGLRLGFAQATAAVAALAAPIGLAAARVAPATASDAPATAPVAASVAPATASDAPATAPVAARVASAIASDAPATAPVAARDAPVAALAASTGQVASVPAAARGPAADLASAAEVVARYERGWLTVSGGPTRFTAALYALSRTPLRAAFVPAGSHVPAVFSAAVERLAE</sequence>
<proteinExistence type="predicted"/>
<name>A0A917F3C6_9MICO</name>
<evidence type="ECO:0000259" key="1">
    <source>
        <dbReference type="Pfam" id="PF01494"/>
    </source>
</evidence>
<organism evidence="2 3">
    <name type="scientific">Subtercola lobariae</name>
    <dbReference type="NCBI Taxonomy" id="1588641"/>
    <lineage>
        <taxon>Bacteria</taxon>
        <taxon>Bacillati</taxon>
        <taxon>Actinomycetota</taxon>
        <taxon>Actinomycetes</taxon>
        <taxon>Micrococcales</taxon>
        <taxon>Microbacteriaceae</taxon>
        <taxon>Subtercola</taxon>
    </lineage>
</organism>
<dbReference type="EMBL" id="BMGP01000007">
    <property type="protein sequence ID" value="GGF39103.1"/>
    <property type="molecule type" value="Genomic_DNA"/>
</dbReference>
<dbReference type="SUPFAM" id="SSF51905">
    <property type="entry name" value="FAD/NAD(P)-binding domain"/>
    <property type="match status" value="1"/>
</dbReference>
<dbReference type="Proteomes" id="UP000598775">
    <property type="component" value="Unassembled WGS sequence"/>
</dbReference>
<gene>
    <name evidence="2" type="ORF">GCM10011399_34980</name>
</gene>
<accession>A0A917F3C6</accession>
<feature type="domain" description="FAD-binding" evidence="1">
    <location>
        <begin position="64"/>
        <end position="274"/>
    </location>
</feature>
<protein>
    <recommendedName>
        <fullName evidence="1">FAD-binding domain-containing protein</fullName>
    </recommendedName>
</protein>
<dbReference type="GO" id="GO:0071949">
    <property type="term" value="F:FAD binding"/>
    <property type="evidence" value="ECO:0007669"/>
    <property type="project" value="InterPro"/>
</dbReference>
<dbReference type="InterPro" id="IPR002938">
    <property type="entry name" value="FAD-bd"/>
</dbReference>
<dbReference type="PANTHER" id="PTHR42685">
    <property type="entry name" value="GERANYLGERANYL DIPHOSPHATE REDUCTASE"/>
    <property type="match status" value="1"/>
</dbReference>
<dbReference type="PANTHER" id="PTHR42685:SF19">
    <property type="entry name" value="POSSIBLE OXIDOREDUCTASE"/>
    <property type="match status" value="1"/>
</dbReference>
<dbReference type="InterPro" id="IPR036188">
    <property type="entry name" value="FAD/NAD-bd_sf"/>
</dbReference>
<reference evidence="2 3" key="1">
    <citation type="journal article" date="2014" name="Int. J. Syst. Evol. Microbiol.">
        <title>Complete genome sequence of Corynebacterium casei LMG S-19264T (=DSM 44701T), isolated from a smear-ripened cheese.</title>
        <authorList>
            <consortium name="US DOE Joint Genome Institute (JGI-PGF)"/>
            <person name="Walter F."/>
            <person name="Albersmeier A."/>
            <person name="Kalinowski J."/>
            <person name="Ruckert C."/>
        </authorList>
    </citation>
    <scope>NUCLEOTIDE SEQUENCE [LARGE SCALE GENOMIC DNA]</scope>
    <source>
        <strain evidence="2 3">CGMCC 1.12976</strain>
    </source>
</reference>
<dbReference type="Pfam" id="PF01494">
    <property type="entry name" value="FAD_binding_3"/>
    <property type="match status" value="1"/>
</dbReference>
<comment type="caution">
    <text evidence="2">The sequence shown here is derived from an EMBL/GenBank/DDBJ whole genome shotgun (WGS) entry which is preliminary data.</text>
</comment>
<evidence type="ECO:0000313" key="3">
    <source>
        <dbReference type="Proteomes" id="UP000598775"/>
    </source>
</evidence>